<proteinExistence type="predicted"/>
<reference evidence="2" key="1">
    <citation type="submission" date="2020-05" db="EMBL/GenBank/DDBJ databases">
        <title>WGS assembly of Panicum virgatum.</title>
        <authorList>
            <person name="Lovell J.T."/>
            <person name="Jenkins J."/>
            <person name="Shu S."/>
            <person name="Juenger T.E."/>
            <person name="Schmutz J."/>
        </authorList>
    </citation>
    <scope>NUCLEOTIDE SEQUENCE</scope>
    <source>
        <strain evidence="2">AP13</strain>
    </source>
</reference>
<organism evidence="2 3">
    <name type="scientific">Panicum virgatum</name>
    <name type="common">Blackwell switchgrass</name>
    <dbReference type="NCBI Taxonomy" id="38727"/>
    <lineage>
        <taxon>Eukaryota</taxon>
        <taxon>Viridiplantae</taxon>
        <taxon>Streptophyta</taxon>
        <taxon>Embryophyta</taxon>
        <taxon>Tracheophyta</taxon>
        <taxon>Spermatophyta</taxon>
        <taxon>Magnoliopsida</taxon>
        <taxon>Liliopsida</taxon>
        <taxon>Poales</taxon>
        <taxon>Poaceae</taxon>
        <taxon>PACMAD clade</taxon>
        <taxon>Panicoideae</taxon>
        <taxon>Panicodae</taxon>
        <taxon>Paniceae</taxon>
        <taxon>Panicinae</taxon>
        <taxon>Panicum</taxon>
        <taxon>Panicum sect. Hiantes</taxon>
    </lineage>
</organism>
<dbReference type="EMBL" id="CM029041">
    <property type="protein sequence ID" value="KAG2626882.1"/>
    <property type="molecule type" value="Genomic_DNA"/>
</dbReference>
<feature type="region of interest" description="Disordered" evidence="1">
    <location>
        <begin position="72"/>
        <end position="104"/>
    </location>
</feature>
<name>A0A8T0UR67_PANVG</name>
<evidence type="ECO:0000313" key="2">
    <source>
        <dbReference type="EMBL" id="KAG2626882.1"/>
    </source>
</evidence>
<dbReference type="Proteomes" id="UP000823388">
    <property type="component" value="Chromosome 3K"/>
</dbReference>
<protein>
    <submittedName>
        <fullName evidence="2">Uncharacterized protein</fullName>
    </submittedName>
</protein>
<feature type="compositionally biased region" description="Basic and acidic residues" evidence="1">
    <location>
        <begin position="72"/>
        <end position="85"/>
    </location>
</feature>
<evidence type="ECO:0000256" key="1">
    <source>
        <dbReference type="SAM" id="MobiDB-lite"/>
    </source>
</evidence>
<accession>A0A8T0UR67</accession>
<feature type="region of interest" description="Disordered" evidence="1">
    <location>
        <begin position="1"/>
        <end position="40"/>
    </location>
</feature>
<comment type="caution">
    <text evidence="2">The sequence shown here is derived from an EMBL/GenBank/DDBJ whole genome shotgun (WGS) entry which is preliminary data.</text>
</comment>
<feature type="compositionally biased region" description="Basic and acidic residues" evidence="1">
    <location>
        <begin position="93"/>
        <end position="104"/>
    </location>
</feature>
<sequence length="224" mass="23801">MPAATHFMSSGGSERHVGDGVGPSGADVEQPVPAGLAVGEEEPGAVARAEVARAGELAVVAAAAEVAVDARRVGGREEERQDPGRSIHGCRHEHHEPRVAGDGHVDAVDCAGDAAENLEQHVGVEFRPWPRRSHGGRGVGSWGLWGRFGGGLRKGRRRGTPGLEDVAVVRCGAGSPTFYVLEADGQRSFFFSFFFLLRKAEEVVAQEAERRFIGPMVTGQAQYI</sequence>
<keyword evidence="3" id="KW-1185">Reference proteome</keyword>
<evidence type="ECO:0000313" key="3">
    <source>
        <dbReference type="Proteomes" id="UP000823388"/>
    </source>
</evidence>
<gene>
    <name evidence="2" type="ORF">PVAP13_3KG484264</name>
</gene>
<dbReference type="AlphaFoldDB" id="A0A8T0UR67"/>